<organism evidence="1 2">
    <name type="scientific">Spirosoma endophyticum</name>
    <dbReference type="NCBI Taxonomy" id="662367"/>
    <lineage>
        <taxon>Bacteria</taxon>
        <taxon>Pseudomonadati</taxon>
        <taxon>Bacteroidota</taxon>
        <taxon>Cytophagia</taxon>
        <taxon>Cytophagales</taxon>
        <taxon>Cytophagaceae</taxon>
        <taxon>Spirosoma</taxon>
    </lineage>
</organism>
<dbReference type="STRING" id="662367.SAMN05216167_101211"/>
<dbReference type="EMBL" id="FOLQ01000001">
    <property type="protein sequence ID" value="SFB97672.1"/>
    <property type="molecule type" value="Genomic_DNA"/>
</dbReference>
<reference evidence="1 2" key="1">
    <citation type="submission" date="2016-10" db="EMBL/GenBank/DDBJ databases">
        <authorList>
            <person name="de Groot N.N."/>
        </authorList>
    </citation>
    <scope>NUCLEOTIDE SEQUENCE [LARGE SCALE GENOMIC DNA]</scope>
    <source>
        <strain evidence="1 2">DSM 26130</strain>
    </source>
</reference>
<protein>
    <submittedName>
        <fullName evidence="1">Uncharacterized protein</fullName>
    </submittedName>
</protein>
<keyword evidence="2" id="KW-1185">Reference proteome</keyword>
<evidence type="ECO:0000313" key="1">
    <source>
        <dbReference type="EMBL" id="SFB97672.1"/>
    </source>
</evidence>
<gene>
    <name evidence="1" type="ORF">SAMN05216167_101211</name>
</gene>
<evidence type="ECO:0000313" key="2">
    <source>
        <dbReference type="Proteomes" id="UP000198598"/>
    </source>
</evidence>
<proteinExistence type="predicted"/>
<dbReference type="AlphaFoldDB" id="A0A1I1FFA8"/>
<dbReference type="Proteomes" id="UP000198598">
    <property type="component" value="Unassembled WGS sequence"/>
</dbReference>
<name>A0A1I1FFA8_9BACT</name>
<sequence length="148" mass="16486">MKYPLFLFVGFILFSFKLKAQPLPPGATGIELTTTLSDSTLFESVQAYLENEGFSIEKADEETATVVTEYKNVYGETEIRIMARIENSVVMFTAQGTFEAKGQQFVDEPLANEGPEDESIKGGFISFNGIINRYAQTLEQATLEYTLP</sequence>
<accession>A0A1I1FFA8</accession>
<dbReference type="RefSeq" id="WP_093822612.1">
    <property type="nucleotide sequence ID" value="NZ_FOLQ01000001.1"/>
</dbReference>
<dbReference type="OrthoDB" id="959847at2"/>